<dbReference type="EMBL" id="JAWRVE010000144">
    <property type="protein sequence ID" value="KAL1853965.1"/>
    <property type="molecule type" value="Genomic_DNA"/>
</dbReference>
<name>A0ABR3W5V8_9PEZI</name>
<organism evidence="4 5">
    <name type="scientific">Diaporthe australafricana</name>
    <dbReference type="NCBI Taxonomy" id="127596"/>
    <lineage>
        <taxon>Eukaryota</taxon>
        <taxon>Fungi</taxon>
        <taxon>Dikarya</taxon>
        <taxon>Ascomycota</taxon>
        <taxon>Pezizomycotina</taxon>
        <taxon>Sordariomycetes</taxon>
        <taxon>Sordariomycetidae</taxon>
        <taxon>Diaporthales</taxon>
        <taxon>Diaporthaceae</taxon>
        <taxon>Diaporthe</taxon>
    </lineage>
</organism>
<comment type="caution">
    <text evidence="4">The sequence shown here is derived from an EMBL/GenBank/DDBJ whole genome shotgun (WGS) entry which is preliminary data.</text>
</comment>
<evidence type="ECO:0000313" key="4">
    <source>
        <dbReference type="EMBL" id="KAL1853965.1"/>
    </source>
</evidence>
<keyword evidence="1" id="KW-0677">Repeat</keyword>
<feature type="compositionally biased region" description="Basic and acidic residues" evidence="2">
    <location>
        <begin position="255"/>
        <end position="264"/>
    </location>
</feature>
<evidence type="ECO:0000313" key="5">
    <source>
        <dbReference type="Proteomes" id="UP001583177"/>
    </source>
</evidence>
<gene>
    <name evidence="4" type="ORF">Daus18300_011632</name>
</gene>
<dbReference type="InterPro" id="IPR027417">
    <property type="entry name" value="P-loop_NTPase"/>
</dbReference>
<evidence type="ECO:0000259" key="3">
    <source>
        <dbReference type="Pfam" id="PF24883"/>
    </source>
</evidence>
<feature type="compositionally biased region" description="Polar residues" evidence="2">
    <location>
        <begin position="294"/>
        <end position="314"/>
    </location>
</feature>
<dbReference type="InterPro" id="IPR056884">
    <property type="entry name" value="NPHP3-like_N"/>
</dbReference>
<feature type="compositionally biased region" description="Pro residues" evidence="2">
    <location>
        <begin position="353"/>
        <end position="363"/>
    </location>
</feature>
<feature type="region of interest" description="Disordered" evidence="2">
    <location>
        <begin position="252"/>
        <end position="318"/>
    </location>
</feature>
<dbReference type="Pfam" id="PF24883">
    <property type="entry name" value="NPHP3_N"/>
    <property type="match status" value="1"/>
</dbReference>
<evidence type="ECO:0000256" key="1">
    <source>
        <dbReference type="ARBA" id="ARBA00022737"/>
    </source>
</evidence>
<feature type="region of interest" description="Disordered" evidence="2">
    <location>
        <begin position="733"/>
        <end position="754"/>
    </location>
</feature>
<dbReference type="SUPFAM" id="SSF52540">
    <property type="entry name" value="P-loop containing nucleoside triphosphate hydrolases"/>
    <property type="match status" value="1"/>
</dbReference>
<dbReference type="Gene3D" id="3.40.50.300">
    <property type="entry name" value="P-loop containing nucleotide triphosphate hydrolases"/>
    <property type="match status" value="1"/>
</dbReference>
<feature type="region of interest" description="Disordered" evidence="2">
    <location>
        <begin position="348"/>
        <end position="368"/>
    </location>
</feature>
<protein>
    <recommendedName>
        <fullName evidence="3">Nephrocystin 3-like N-terminal domain-containing protein</fullName>
    </recommendedName>
</protein>
<sequence>MDPFSAIGLAGNIVGFLDFGFKLLSKAREIQASASGTAAATLSAGDCEPASPKVSGAVTGEELAIQELAAECDGVAVELMELVDSLRARTSKSKRESLRAAFREWRKGDQRDDLRLRLDECRSQLNLQLTSLMRSETLAKLDKLITFGQASESELHSLNRNVEHLRLVDDVSCISHDALKQIHSLLSLTDTAILRVRQARVLEGLRFELMNERFADVEEAHERTFDWVFDSDAVGVQEKILTSSQASFITASSSSREDYDRVEQDSGAPQEPKGRPDELFLSSDEDERGRARSRSSSQDTHGSTRSPGSHSATLSIGDEDSSIMSNSEIEGVLPADQMSILSEGQISLRSIHGPPPPGKPRPVSPSRVQDVPKHLWSVMEKARDDFIAWLERDHGIFHISGKPGSGKSTLMKYLYQHERTRDHLRAWAGDKTLSTGGFFFWRPGSALQKSLKGIIRGLVHCVLSEAPDLIPAVFPAQWEESMFNEKVHIEHHDCQQGFNLLTSMNANARNHKFAFFIDGLDEFDGNHSDLVRQLFGWVTSTQNVKLCVSSRDWAVFHDAFKDCPHFSLHHLTRSDMQRVVRDRFQLMNLDTLNSETTQARDSQTQLLEDDVVEKSEGVFLWLSLVLHHLEEGLINGDDVQDLMKITNSLPTELEPMFRNLLDSIPRSNQKLAFAMLSFALFTGKFDNYCRLMQFSFVEDYISNKEFAMQMQPTRASLMSASDNANRLGKARRRVYGTEEARTEEKHQLKNKSGT</sequence>
<accession>A0ABR3W5V8</accession>
<reference evidence="4 5" key="1">
    <citation type="journal article" date="2024" name="IMA Fungus">
        <title>IMA Genome - F19 : A genome assembly and annotation guide to empower mycologists, including annotated draft genome sequences of Ceratocystis pirilliformis, Diaporthe australafricana, Fusarium ophioides, Paecilomyces lecythidis, and Sporothrix stenoceras.</title>
        <authorList>
            <person name="Aylward J."/>
            <person name="Wilson A.M."/>
            <person name="Visagie C.M."/>
            <person name="Spraker J."/>
            <person name="Barnes I."/>
            <person name="Buitendag C."/>
            <person name="Ceriani C."/>
            <person name="Del Mar Angel L."/>
            <person name="du Plessis D."/>
            <person name="Fuchs T."/>
            <person name="Gasser K."/>
            <person name="Kramer D."/>
            <person name="Li W."/>
            <person name="Munsamy K."/>
            <person name="Piso A."/>
            <person name="Price J.L."/>
            <person name="Sonnekus B."/>
            <person name="Thomas C."/>
            <person name="van der Nest A."/>
            <person name="van Dijk A."/>
            <person name="van Heerden A."/>
            <person name="van Vuuren N."/>
            <person name="Yilmaz N."/>
            <person name="Duong T.A."/>
            <person name="van der Merwe N.A."/>
            <person name="Wingfield M.J."/>
            <person name="Wingfield B.D."/>
        </authorList>
    </citation>
    <scope>NUCLEOTIDE SEQUENCE [LARGE SCALE GENOMIC DNA]</scope>
    <source>
        <strain evidence="4 5">CMW 18300</strain>
    </source>
</reference>
<dbReference type="PANTHER" id="PTHR10039">
    <property type="entry name" value="AMELOGENIN"/>
    <property type="match status" value="1"/>
</dbReference>
<evidence type="ECO:0000256" key="2">
    <source>
        <dbReference type="SAM" id="MobiDB-lite"/>
    </source>
</evidence>
<feature type="compositionally biased region" description="Basic and acidic residues" evidence="2">
    <location>
        <begin position="735"/>
        <end position="747"/>
    </location>
</feature>
<proteinExistence type="predicted"/>
<feature type="domain" description="Nephrocystin 3-like N-terminal" evidence="3">
    <location>
        <begin position="384"/>
        <end position="551"/>
    </location>
</feature>
<keyword evidence="5" id="KW-1185">Reference proteome</keyword>
<dbReference type="Proteomes" id="UP001583177">
    <property type="component" value="Unassembled WGS sequence"/>
</dbReference>
<dbReference type="PANTHER" id="PTHR10039:SF5">
    <property type="entry name" value="NACHT DOMAIN-CONTAINING PROTEIN"/>
    <property type="match status" value="1"/>
</dbReference>